<dbReference type="Proteomes" id="UP000289329">
    <property type="component" value="Segment"/>
</dbReference>
<protein>
    <submittedName>
        <fullName evidence="1">HicA-like toxin</fullName>
    </submittedName>
</protein>
<keyword evidence="2" id="KW-1185">Reference proteome</keyword>
<evidence type="ECO:0000313" key="1">
    <source>
        <dbReference type="EMBL" id="QAY17356.1"/>
    </source>
</evidence>
<evidence type="ECO:0000313" key="2">
    <source>
        <dbReference type="Proteomes" id="UP000289329"/>
    </source>
</evidence>
<accession>A0A411CU37</accession>
<sequence>MPLTTPSPGSKASTYRGKKDFRVLVKTIKKAGGEMRMPRHTGGHPQVFYRGKHVTSVPLTPSDSRSYKNVLAACRRAGMQV</sequence>
<proteinExistence type="predicted"/>
<dbReference type="GeneID" id="65118936"/>
<dbReference type="EMBL" id="MK433272">
    <property type="protein sequence ID" value="QAY17356.1"/>
    <property type="molecule type" value="Genomic_DNA"/>
</dbReference>
<gene>
    <name evidence="1" type="primary">8</name>
    <name evidence="1" type="ORF">SEA_IDYN_8</name>
</gene>
<dbReference type="KEGG" id="vg:65118936"/>
<name>A0A411CU37_9CAUD</name>
<reference evidence="1 2" key="1">
    <citation type="submission" date="2019-01" db="EMBL/GenBank/DDBJ databases">
        <authorList>
            <person name="Gales J.M."/>
            <person name="Amanuel B.M."/>
            <person name="Anspach C.J."/>
            <person name="Chiquito R.J."/>
            <person name="Hall J.T."/>
            <person name="Hotaki K."/>
            <person name="Lozano B."/>
            <person name="Aloor H.L."/>
            <person name="Leadon S.A."/>
            <person name="Fogarty M.P."/>
            <person name="Washington J.M."/>
            <person name="Garlena R.A."/>
            <person name="Russell D.A."/>
            <person name="Pope W.H."/>
            <person name="Jacobs-Sera D."/>
            <person name="Hatfull G.F."/>
        </authorList>
    </citation>
    <scope>NUCLEOTIDE SEQUENCE [LARGE SCALE GENOMIC DNA]</scope>
</reference>
<dbReference type="RefSeq" id="YP_010101224.1">
    <property type="nucleotide sequence ID" value="NC_055789.1"/>
</dbReference>
<organism evidence="1 2">
    <name type="scientific">Gordonia phage IDyn</name>
    <dbReference type="NCBI Taxonomy" id="2510506"/>
    <lineage>
        <taxon>Viruses</taxon>
        <taxon>Duplodnaviria</taxon>
        <taxon>Heunggongvirae</taxon>
        <taxon>Uroviricota</taxon>
        <taxon>Caudoviricetes</taxon>
        <taxon>Zierdtviridae</taxon>
        <taxon>Emilbogenvirinae</taxon>
        <taxon>Sukkupivirus</taxon>
        <taxon>Sukkupivirus idyn</taxon>
    </lineage>
</organism>